<keyword evidence="7" id="KW-1185">Reference proteome</keyword>
<keyword evidence="3 5" id="KW-1133">Transmembrane helix</keyword>
<dbReference type="EMBL" id="CP036498">
    <property type="protein sequence ID" value="QUS38136.1"/>
    <property type="molecule type" value="Genomic_DNA"/>
</dbReference>
<feature type="transmembrane region" description="Helical" evidence="5">
    <location>
        <begin position="31"/>
        <end position="49"/>
    </location>
</feature>
<evidence type="ECO:0000313" key="6">
    <source>
        <dbReference type="EMBL" id="QUS38136.1"/>
    </source>
</evidence>
<name>A0ABX8A4D5_9BRAD</name>
<evidence type="ECO:0000256" key="2">
    <source>
        <dbReference type="ARBA" id="ARBA00022692"/>
    </source>
</evidence>
<organism evidence="6 7">
    <name type="scientific">Tardiphaga alba</name>
    <dbReference type="NCBI Taxonomy" id="340268"/>
    <lineage>
        <taxon>Bacteria</taxon>
        <taxon>Pseudomonadati</taxon>
        <taxon>Pseudomonadota</taxon>
        <taxon>Alphaproteobacteria</taxon>
        <taxon>Hyphomicrobiales</taxon>
        <taxon>Nitrobacteraceae</taxon>
        <taxon>Tardiphaga</taxon>
    </lineage>
</organism>
<reference evidence="6 7" key="1">
    <citation type="submission" date="2019-02" db="EMBL/GenBank/DDBJ databases">
        <title>Emended description of the genus Rhodopseudomonas and description of Rhodopseudomonas albus sp. nov., a non-phototrophic, heavy-metal-tolerant bacterium isolated from garden soil.</title>
        <authorList>
            <person name="Bao Z."/>
            <person name="Cao W.W."/>
            <person name="Sato Y."/>
            <person name="Nishizawa T."/>
            <person name="Zhao J."/>
            <person name="Guo Y."/>
            <person name="Ohta H."/>
        </authorList>
    </citation>
    <scope>NUCLEOTIDE SEQUENCE [LARGE SCALE GENOMIC DNA]</scope>
    <source>
        <strain evidence="6 7">SK50-23</strain>
    </source>
</reference>
<dbReference type="Proteomes" id="UP000682843">
    <property type="component" value="Chromosome"/>
</dbReference>
<dbReference type="InterPro" id="IPR003825">
    <property type="entry name" value="Colicin-V_CvpA"/>
</dbReference>
<gene>
    <name evidence="6" type="ORF">RPMA_04190</name>
</gene>
<evidence type="ECO:0000256" key="1">
    <source>
        <dbReference type="ARBA" id="ARBA00004141"/>
    </source>
</evidence>
<keyword evidence="2 5" id="KW-0812">Transmembrane</keyword>
<keyword evidence="4 5" id="KW-0472">Membrane</keyword>
<accession>A0ABX8A4D5</accession>
<evidence type="ECO:0000313" key="7">
    <source>
        <dbReference type="Proteomes" id="UP000682843"/>
    </source>
</evidence>
<dbReference type="RefSeq" id="WP_211911671.1">
    <property type="nucleotide sequence ID" value="NZ_CP036498.1"/>
</dbReference>
<protein>
    <submittedName>
        <fullName evidence="6">CvpA family protein</fullName>
    </submittedName>
</protein>
<dbReference type="PANTHER" id="PTHR36926:SF1">
    <property type="entry name" value="COLICIN V PRODUCTION PROTEIN"/>
    <property type="match status" value="1"/>
</dbReference>
<dbReference type="PANTHER" id="PTHR36926">
    <property type="entry name" value="COLICIN V PRODUCTION PROTEIN"/>
    <property type="match status" value="1"/>
</dbReference>
<feature type="transmembrane region" description="Helical" evidence="5">
    <location>
        <begin position="100"/>
        <end position="118"/>
    </location>
</feature>
<evidence type="ECO:0000256" key="5">
    <source>
        <dbReference type="SAM" id="Phobius"/>
    </source>
</evidence>
<comment type="subcellular location">
    <subcellularLocation>
        <location evidence="1">Membrane</location>
        <topology evidence="1">Multi-pass membrane protein</topology>
    </subcellularLocation>
</comment>
<dbReference type="Pfam" id="PF02674">
    <property type="entry name" value="Colicin_V"/>
    <property type="match status" value="1"/>
</dbReference>
<proteinExistence type="predicted"/>
<evidence type="ECO:0000256" key="3">
    <source>
        <dbReference type="ARBA" id="ARBA00022989"/>
    </source>
</evidence>
<feature type="transmembrane region" description="Helical" evidence="5">
    <location>
        <begin position="61"/>
        <end position="79"/>
    </location>
</feature>
<feature type="transmembrane region" description="Helical" evidence="5">
    <location>
        <begin position="6"/>
        <end position="24"/>
    </location>
</feature>
<sequence>MNSFDVVIYAALIVAVVLGFRAGLLRSAVTILGYLVAAPIAIWITGLILPQATTTSQAQNSLIFFAMFLVAGIVLGSLLRLAVNDLIGAHIGIGDRLGGALLGAIRVGLIALTLVLIFDQLVPANMQPPYLTGSHLRPLLSRLGQTGIRSLPPDVTTRFDQLKRGQRP</sequence>
<dbReference type="InterPro" id="IPR052719">
    <property type="entry name" value="CvpA-like"/>
</dbReference>
<evidence type="ECO:0000256" key="4">
    <source>
        <dbReference type="ARBA" id="ARBA00023136"/>
    </source>
</evidence>